<dbReference type="RefSeq" id="WP_344171144.1">
    <property type="nucleotide sequence ID" value="NZ_BAAANC010000001.1"/>
</dbReference>
<evidence type="ECO:0000313" key="4">
    <source>
        <dbReference type="Proteomes" id="UP001500363"/>
    </source>
</evidence>
<dbReference type="NCBIfam" id="TIGR00026">
    <property type="entry name" value="hi_GC_TIGR00026"/>
    <property type="match status" value="1"/>
</dbReference>
<dbReference type="EMBL" id="BAAANC010000001">
    <property type="protein sequence ID" value="GAA1516459.1"/>
    <property type="molecule type" value="Genomic_DNA"/>
</dbReference>
<dbReference type="Proteomes" id="UP001500363">
    <property type="component" value="Unassembled WGS sequence"/>
</dbReference>
<keyword evidence="4" id="KW-1185">Reference proteome</keyword>
<gene>
    <name evidence="3" type="ORF">GCM10009741_14110</name>
</gene>
<evidence type="ECO:0000313" key="3">
    <source>
        <dbReference type="EMBL" id="GAA1516459.1"/>
    </source>
</evidence>
<name>A0ABN2ADS0_9ACTN</name>
<comment type="catalytic activity">
    <reaction evidence="2">
        <text>oxidized coenzyme F420-(gamma-L-Glu)(n) + a quinol + H(+) = reduced coenzyme F420-(gamma-L-Glu)(n) + a quinone</text>
        <dbReference type="Rhea" id="RHEA:39663"/>
        <dbReference type="Rhea" id="RHEA-COMP:12939"/>
        <dbReference type="Rhea" id="RHEA-COMP:14378"/>
        <dbReference type="ChEBI" id="CHEBI:15378"/>
        <dbReference type="ChEBI" id="CHEBI:24646"/>
        <dbReference type="ChEBI" id="CHEBI:132124"/>
        <dbReference type="ChEBI" id="CHEBI:133980"/>
        <dbReference type="ChEBI" id="CHEBI:139511"/>
    </reaction>
</comment>
<sequence>MTKTQQVERKPGTPGRFSRWMQVKMGARASRKIRDGKGQMMGMDVLVLNTIGRRSGEPRTTPLAWFADGDSWLVVASGGGSQHPDWHANLTAHPDRVTVEFAGKPAVPVKAERLTPTERADAWQRIAKAQPRIAKYQEKSDREYPVIRLTPRSAG</sequence>
<reference evidence="3 4" key="1">
    <citation type="journal article" date="2019" name="Int. J. Syst. Evol. Microbiol.">
        <title>The Global Catalogue of Microorganisms (GCM) 10K type strain sequencing project: providing services to taxonomists for standard genome sequencing and annotation.</title>
        <authorList>
            <consortium name="The Broad Institute Genomics Platform"/>
            <consortium name="The Broad Institute Genome Sequencing Center for Infectious Disease"/>
            <person name="Wu L."/>
            <person name="Ma J."/>
        </authorList>
    </citation>
    <scope>NUCLEOTIDE SEQUENCE [LARGE SCALE GENOMIC DNA]</scope>
    <source>
        <strain evidence="3 4">JCM 14303</strain>
    </source>
</reference>
<evidence type="ECO:0000256" key="1">
    <source>
        <dbReference type="ARBA" id="ARBA00008710"/>
    </source>
</evidence>
<dbReference type="InterPro" id="IPR012349">
    <property type="entry name" value="Split_barrel_FMN-bd"/>
</dbReference>
<proteinExistence type="inferred from homology"/>
<dbReference type="SUPFAM" id="SSF50475">
    <property type="entry name" value="FMN-binding split barrel"/>
    <property type="match status" value="1"/>
</dbReference>
<comment type="similarity">
    <text evidence="1">Belongs to the F420H(2)-dependent quinone reductase family.</text>
</comment>
<dbReference type="PANTHER" id="PTHR39428">
    <property type="entry name" value="F420H(2)-DEPENDENT QUINONE REDUCTASE RV1261C"/>
    <property type="match status" value="1"/>
</dbReference>
<dbReference type="PANTHER" id="PTHR39428:SF1">
    <property type="entry name" value="F420H(2)-DEPENDENT QUINONE REDUCTASE RV1261C"/>
    <property type="match status" value="1"/>
</dbReference>
<accession>A0ABN2ADS0</accession>
<organism evidence="3 4">
    <name type="scientific">Kribbella lupini</name>
    <dbReference type="NCBI Taxonomy" id="291602"/>
    <lineage>
        <taxon>Bacteria</taxon>
        <taxon>Bacillati</taxon>
        <taxon>Actinomycetota</taxon>
        <taxon>Actinomycetes</taxon>
        <taxon>Propionibacteriales</taxon>
        <taxon>Kribbellaceae</taxon>
        <taxon>Kribbella</taxon>
    </lineage>
</organism>
<dbReference type="InterPro" id="IPR004378">
    <property type="entry name" value="F420H2_quin_Rdtase"/>
</dbReference>
<evidence type="ECO:0000256" key="2">
    <source>
        <dbReference type="ARBA" id="ARBA00049106"/>
    </source>
</evidence>
<protein>
    <submittedName>
        <fullName evidence="3">Nitroreductase family deazaflavin-dependent oxidoreductase</fullName>
    </submittedName>
</protein>
<dbReference type="Gene3D" id="2.30.110.10">
    <property type="entry name" value="Electron Transport, Fmn-binding Protein, Chain A"/>
    <property type="match status" value="1"/>
</dbReference>
<comment type="caution">
    <text evidence="3">The sequence shown here is derived from an EMBL/GenBank/DDBJ whole genome shotgun (WGS) entry which is preliminary data.</text>
</comment>
<dbReference type="Pfam" id="PF04075">
    <property type="entry name" value="F420H2_quin_red"/>
    <property type="match status" value="1"/>
</dbReference>